<keyword evidence="7" id="KW-1185">Reference proteome</keyword>
<dbReference type="InterPro" id="IPR039391">
    <property type="entry name" value="Phytocyanin-like"/>
</dbReference>
<sequence length="216" mass="21651">MSKFGCMVVFCAFSAAMLQQGATAEVYVVGDSIGWAIPQNGAAAYTNWASGKNFKVGDILVFNFVTNQHDVQQVPKASYDACNSNNAIGGMITNGPANVTLSSTGAHYFICTFNGHCKAGQKLAISVSGSAGTPGANPPARTPSPTTTPTAPSPPSNQPPGARAPTPSPAPKADGPSAATPTAVTTPPPPPPTSSSNALFAGLGFGIASVAVGLFV</sequence>
<feature type="compositionally biased region" description="Low complexity" evidence="3">
    <location>
        <begin position="176"/>
        <end position="185"/>
    </location>
</feature>
<evidence type="ECO:0000256" key="3">
    <source>
        <dbReference type="SAM" id="MobiDB-lite"/>
    </source>
</evidence>
<organism evidence="6 7">
    <name type="scientific">Coffea canephora</name>
    <name type="common">Robusta coffee</name>
    <dbReference type="NCBI Taxonomy" id="49390"/>
    <lineage>
        <taxon>Eukaryota</taxon>
        <taxon>Viridiplantae</taxon>
        <taxon>Streptophyta</taxon>
        <taxon>Embryophyta</taxon>
        <taxon>Tracheophyta</taxon>
        <taxon>Spermatophyta</taxon>
        <taxon>Magnoliopsida</taxon>
        <taxon>eudicotyledons</taxon>
        <taxon>Gunneridae</taxon>
        <taxon>Pentapetalae</taxon>
        <taxon>asterids</taxon>
        <taxon>lamiids</taxon>
        <taxon>Gentianales</taxon>
        <taxon>Rubiaceae</taxon>
        <taxon>Ixoroideae</taxon>
        <taxon>Gardenieae complex</taxon>
        <taxon>Bertiereae - Coffeeae clade</taxon>
        <taxon>Coffeeae</taxon>
        <taxon>Coffea</taxon>
    </lineage>
</organism>
<evidence type="ECO:0000256" key="4">
    <source>
        <dbReference type="SAM" id="SignalP"/>
    </source>
</evidence>
<accession>A0A068TQF9</accession>
<dbReference type="EMBL" id="HG739086">
    <property type="protein sequence ID" value="CDO98154.1"/>
    <property type="molecule type" value="Genomic_DNA"/>
</dbReference>
<dbReference type="STRING" id="49390.A0A068TQF9"/>
<dbReference type="PhylomeDB" id="A0A068TQF9"/>
<proteinExistence type="predicted"/>
<dbReference type="InParanoid" id="A0A068TQF9"/>
<dbReference type="AlphaFoldDB" id="A0A068TQF9"/>
<dbReference type="InterPro" id="IPR003245">
    <property type="entry name" value="Phytocyanin_dom"/>
</dbReference>
<name>A0A068TQF9_COFCA</name>
<dbReference type="InterPro" id="IPR008972">
    <property type="entry name" value="Cupredoxin"/>
</dbReference>
<evidence type="ECO:0000313" key="7">
    <source>
        <dbReference type="Proteomes" id="UP000295252"/>
    </source>
</evidence>
<dbReference type="Proteomes" id="UP000295252">
    <property type="component" value="Chromosome VI"/>
</dbReference>
<keyword evidence="2" id="KW-0325">Glycoprotein</keyword>
<feature type="chain" id="PRO_5001654107" description="Phytocyanin domain-containing protein" evidence="4">
    <location>
        <begin position="25"/>
        <end position="216"/>
    </location>
</feature>
<dbReference type="OMA" id="FITGEHD"/>
<dbReference type="CDD" id="cd13920">
    <property type="entry name" value="Stellacyanin"/>
    <property type="match status" value="1"/>
</dbReference>
<evidence type="ECO:0000259" key="5">
    <source>
        <dbReference type="PROSITE" id="PS51485"/>
    </source>
</evidence>
<dbReference type="GO" id="GO:0046872">
    <property type="term" value="F:metal ion binding"/>
    <property type="evidence" value="ECO:0007669"/>
    <property type="project" value="UniProtKB-KW"/>
</dbReference>
<feature type="domain" description="Phytocyanin" evidence="5">
    <location>
        <begin position="25"/>
        <end position="129"/>
    </location>
</feature>
<dbReference type="Pfam" id="PF02298">
    <property type="entry name" value="Cu_bind_like"/>
    <property type="match status" value="1"/>
</dbReference>
<dbReference type="OrthoDB" id="5421909at2759"/>
<dbReference type="FunFam" id="2.60.40.420:FF:000003">
    <property type="entry name" value="Blue copper"/>
    <property type="match status" value="1"/>
</dbReference>
<evidence type="ECO:0000256" key="1">
    <source>
        <dbReference type="ARBA" id="ARBA00022723"/>
    </source>
</evidence>
<keyword evidence="4" id="KW-0732">Signal</keyword>
<evidence type="ECO:0000256" key="2">
    <source>
        <dbReference type="ARBA" id="ARBA00023180"/>
    </source>
</evidence>
<evidence type="ECO:0000313" key="6">
    <source>
        <dbReference type="EMBL" id="CDO98154.1"/>
    </source>
</evidence>
<dbReference type="PANTHER" id="PTHR33021:SF189">
    <property type="entry name" value="CUCUMBER PEELING CUPREDOXIN-LIKE"/>
    <property type="match status" value="1"/>
</dbReference>
<feature type="region of interest" description="Disordered" evidence="3">
    <location>
        <begin position="129"/>
        <end position="195"/>
    </location>
</feature>
<dbReference type="GO" id="GO:0009055">
    <property type="term" value="F:electron transfer activity"/>
    <property type="evidence" value="ECO:0007669"/>
    <property type="project" value="InterPro"/>
</dbReference>
<dbReference type="GO" id="GO:0005886">
    <property type="term" value="C:plasma membrane"/>
    <property type="evidence" value="ECO:0007669"/>
    <property type="project" value="TreeGrafter"/>
</dbReference>
<dbReference type="Gene3D" id="2.60.40.420">
    <property type="entry name" value="Cupredoxins - blue copper proteins"/>
    <property type="match status" value="1"/>
</dbReference>
<dbReference type="Gramene" id="CDO98154">
    <property type="protein sequence ID" value="CDO98154"/>
    <property type="gene ID" value="GSCOC_T00022159001"/>
</dbReference>
<feature type="signal peptide" evidence="4">
    <location>
        <begin position="1"/>
        <end position="24"/>
    </location>
</feature>
<dbReference type="PROSITE" id="PS51485">
    <property type="entry name" value="PHYTOCYANIN"/>
    <property type="match status" value="1"/>
</dbReference>
<protein>
    <recommendedName>
        <fullName evidence="5">Phytocyanin domain-containing protein</fullName>
    </recommendedName>
</protein>
<keyword evidence="1" id="KW-0479">Metal-binding</keyword>
<reference evidence="7" key="1">
    <citation type="journal article" date="2014" name="Science">
        <title>The coffee genome provides insight into the convergent evolution of caffeine biosynthesis.</title>
        <authorList>
            <person name="Denoeud F."/>
            <person name="Carretero-Paulet L."/>
            <person name="Dereeper A."/>
            <person name="Droc G."/>
            <person name="Guyot R."/>
            <person name="Pietrella M."/>
            <person name="Zheng C."/>
            <person name="Alberti A."/>
            <person name="Anthony F."/>
            <person name="Aprea G."/>
            <person name="Aury J.M."/>
            <person name="Bento P."/>
            <person name="Bernard M."/>
            <person name="Bocs S."/>
            <person name="Campa C."/>
            <person name="Cenci A."/>
            <person name="Combes M.C."/>
            <person name="Crouzillat D."/>
            <person name="Da Silva C."/>
            <person name="Daddiego L."/>
            <person name="De Bellis F."/>
            <person name="Dussert S."/>
            <person name="Garsmeur O."/>
            <person name="Gayraud T."/>
            <person name="Guignon V."/>
            <person name="Jahn K."/>
            <person name="Jamilloux V."/>
            <person name="Joet T."/>
            <person name="Labadie K."/>
            <person name="Lan T."/>
            <person name="Leclercq J."/>
            <person name="Lepelley M."/>
            <person name="Leroy T."/>
            <person name="Li L.T."/>
            <person name="Librado P."/>
            <person name="Lopez L."/>
            <person name="Munoz A."/>
            <person name="Noel B."/>
            <person name="Pallavicini A."/>
            <person name="Perrotta G."/>
            <person name="Poncet V."/>
            <person name="Pot D."/>
            <person name="Priyono X."/>
            <person name="Rigoreau M."/>
            <person name="Rouard M."/>
            <person name="Rozas J."/>
            <person name="Tranchant-Dubreuil C."/>
            <person name="VanBuren R."/>
            <person name="Zhang Q."/>
            <person name="Andrade A.C."/>
            <person name="Argout X."/>
            <person name="Bertrand B."/>
            <person name="de Kochko A."/>
            <person name="Graziosi G."/>
            <person name="Henry R.J."/>
            <person name="Jayarama X."/>
            <person name="Ming R."/>
            <person name="Nagai C."/>
            <person name="Rounsley S."/>
            <person name="Sankoff D."/>
            <person name="Giuliano G."/>
            <person name="Albert V.A."/>
            <person name="Wincker P."/>
            <person name="Lashermes P."/>
        </authorList>
    </citation>
    <scope>NUCLEOTIDE SEQUENCE [LARGE SCALE GENOMIC DNA]</scope>
    <source>
        <strain evidence="7">cv. DH200-94</strain>
    </source>
</reference>
<dbReference type="SUPFAM" id="SSF49503">
    <property type="entry name" value="Cupredoxins"/>
    <property type="match status" value="1"/>
</dbReference>
<dbReference type="PANTHER" id="PTHR33021">
    <property type="entry name" value="BLUE COPPER PROTEIN"/>
    <property type="match status" value="1"/>
</dbReference>
<gene>
    <name evidence="6" type="ORF">GSCOC_T00022159001</name>
</gene>